<evidence type="ECO:0000256" key="1">
    <source>
        <dbReference type="SAM" id="MobiDB-lite"/>
    </source>
</evidence>
<protein>
    <submittedName>
        <fullName evidence="2">Uncharacterized protein</fullName>
    </submittedName>
</protein>
<organism evidence="2 3">
    <name type="scientific">Aspergillus bertholletiae</name>
    <dbReference type="NCBI Taxonomy" id="1226010"/>
    <lineage>
        <taxon>Eukaryota</taxon>
        <taxon>Fungi</taxon>
        <taxon>Dikarya</taxon>
        <taxon>Ascomycota</taxon>
        <taxon>Pezizomycotina</taxon>
        <taxon>Eurotiomycetes</taxon>
        <taxon>Eurotiomycetidae</taxon>
        <taxon>Eurotiales</taxon>
        <taxon>Aspergillaceae</taxon>
        <taxon>Aspergillus</taxon>
        <taxon>Aspergillus subgen. Circumdati</taxon>
    </lineage>
</organism>
<feature type="compositionally biased region" description="Pro residues" evidence="1">
    <location>
        <begin position="93"/>
        <end position="121"/>
    </location>
</feature>
<accession>A0A5N7BP83</accession>
<keyword evidence="3" id="KW-1185">Reference proteome</keyword>
<feature type="compositionally biased region" description="Basic and acidic residues" evidence="1">
    <location>
        <begin position="133"/>
        <end position="153"/>
    </location>
</feature>
<evidence type="ECO:0000313" key="3">
    <source>
        <dbReference type="Proteomes" id="UP000326198"/>
    </source>
</evidence>
<dbReference type="OrthoDB" id="9909311at2759"/>
<dbReference type="Proteomes" id="UP000326198">
    <property type="component" value="Unassembled WGS sequence"/>
</dbReference>
<proteinExistence type="predicted"/>
<feature type="region of interest" description="Disordered" evidence="1">
    <location>
        <begin position="79"/>
        <end position="171"/>
    </location>
</feature>
<dbReference type="AlphaFoldDB" id="A0A5N7BP83"/>
<dbReference type="EMBL" id="ML736154">
    <property type="protein sequence ID" value="KAE8383645.1"/>
    <property type="molecule type" value="Genomic_DNA"/>
</dbReference>
<reference evidence="2 3" key="1">
    <citation type="submission" date="2019-04" db="EMBL/GenBank/DDBJ databases">
        <title>Friends and foes A comparative genomics studyof 23 Aspergillus species from section Flavi.</title>
        <authorList>
            <consortium name="DOE Joint Genome Institute"/>
            <person name="Kjaerbolling I."/>
            <person name="Vesth T."/>
            <person name="Frisvad J.C."/>
            <person name="Nybo J.L."/>
            <person name="Theobald S."/>
            <person name="Kildgaard S."/>
            <person name="Isbrandt T."/>
            <person name="Kuo A."/>
            <person name="Sato A."/>
            <person name="Lyhne E.K."/>
            <person name="Kogle M.E."/>
            <person name="Wiebenga A."/>
            <person name="Kun R.S."/>
            <person name="Lubbers R.J."/>
            <person name="Makela M.R."/>
            <person name="Barry K."/>
            <person name="Chovatia M."/>
            <person name="Clum A."/>
            <person name="Daum C."/>
            <person name="Haridas S."/>
            <person name="He G."/>
            <person name="LaButti K."/>
            <person name="Lipzen A."/>
            <person name="Mondo S."/>
            <person name="Riley R."/>
            <person name="Salamov A."/>
            <person name="Simmons B.A."/>
            <person name="Magnuson J.K."/>
            <person name="Henrissat B."/>
            <person name="Mortensen U.H."/>
            <person name="Larsen T.O."/>
            <person name="Devries R.P."/>
            <person name="Grigoriev I.V."/>
            <person name="Machida M."/>
            <person name="Baker S.E."/>
            <person name="Andersen M.R."/>
        </authorList>
    </citation>
    <scope>NUCLEOTIDE SEQUENCE [LARGE SCALE GENOMIC DNA]</scope>
    <source>
        <strain evidence="2 3">IBT 29228</strain>
    </source>
</reference>
<gene>
    <name evidence="2" type="ORF">BDV26DRAFT_94420</name>
</gene>
<feature type="compositionally biased region" description="Low complexity" evidence="1">
    <location>
        <begin position="122"/>
        <end position="132"/>
    </location>
</feature>
<name>A0A5N7BP83_9EURO</name>
<dbReference type="SUPFAM" id="SSF101447">
    <property type="entry name" value="Formin homology 2 domain (FH2 domain)"/>
    <property type="match status" value="1"/>
</dbReference>
<evidence type="ECO:0000313" key="2">
    <source>
        <dbReference type="EMBL" id="KAE8383645.1"/>
    </source>
</evidence>
<sequence>MIFLAAVTMDTENTHAQDSDYTQSPWLDLGAFSPSQQSPPLDYHGFGYGILPLESAYGVSVPPPYASLPLTMPSNTWPSMMSNHPQNPFPEGSVPPVPIPPTVSPVTHNPPPPPPPPPPPRKSSTSNSTPRRTLTDDDRRRMCLYHEEHKTAKQTDIGGQSCTNSFSSHRSYKLTKYGKRSLEWNEGNKSTHLPLTLI</sequence>
<feature type="compositionally biased region" description="Polar residues" evidence="1">
    <location>
        <begin position="157"/>
        <end position="169"/>
    </location>
</feature>